<comment type="caution">
    <text evidence="2">The sequence shown here is derived from an EMBL/GenBank/DDBJ whole genome shotgun (WGS) entry which is preliminary data.</text>
</comment>
<dbReference type="InterPro" id="IPR000835">
    <property type="entry name" value="HTH_MarR-typ"/>
</dbReference>
<dbReference type="EMBL" id="DWZE01000106">
    <property type="protein sequence ID" value="HJA84064.1"/>
    <property type="molecule type" value="Genomic_DNA"/>
</dbReference>
<dbReference type="PROSITE" id="PS50995">
    <property type="entry name" value="HTH_MARR_2"/>
    <property type="match status" value="1"/>
</dbReference>
<dbReference type="PANTHER" id="PTHR33164">
    <property type="entry name" value="TRANSCRIPTIONAL REGULATOR, MARR FAMILY"/>
    <property type="match status" value="1"/>
</dbReference>
<dbReference type="SUPFAM" id="SSF46785">
    <property type="entry name" value="Winged helix' DNA-binding domain"/>
    <property type="match status" value="1"/>
</dbReference>
<dbReference type="GO" id="GO:0003700">
    <property type="term" value="F:DNA-binding transcription factor activity"/>
    <property type="evidence" value="ECO:0007669"/>
    <property type="project" value="InterPro"/>
</dbReference>
<feature type="domain" description="HTH marR-type" evidence="1">
    <location>
        <begin position="6"/>
        <end position="122"/>
    </location>
</feature>
<reference evidence="2" key="1">
    <citation type="journal article" date="2021" name="PeerJ">
        <title>Extensive microbial diversity within the chicken gut microbiome revealed by metagenomics and culture.</title>
        <authorList>
            <person name="Gilroy R."/>
            <person name="Ravi A."/>
            <person name="Getino M."/>
            <person name="Pursley I."/>
            <person name="Horton D.L."/>
            <person name="Alikhan N.F."/>
            <person name="Baker D."/>
            <person name="Gharbi K."/>
            <person name="Hall N."/>
            <person name="Watson M."/>
            <person name="Adriaenssens E.M."/>
            <person name="Foster-Nyarko E."/>
            <person name="Jarju S."/>
            <person name="Secka A."/>
            <person name="Antonio M."/>
            <person name="Oren A."/>
            <person name="Chaudhuri R.R."/>
            <person name="La Ragione R."/>
            <person name="Hildebrand F."/>
            <person name="Pallen M.J."/>
        </authorList>
    </citation>
    <scope>NUCLEOTIDE SEQUENCE</scope>
    <source>
        <strain evidence="2">ChiHecec1B25-7008</strain>
    </source>
</reference>
<evidence type="ECO:0000313" key="3">
    <source>
        <dbReference type="Proteomes" id="UP000823860"/>
    </source>
</evidence>
<evidence type="ECO:0000259" key="1">
    <source>
        <dbReference type="PROSITE" id="PS50995"/>
    </source>
</evidence>
<dbReference type="InterPro" id="IPR036390">
    <property type="entry name" value="WH_DNA-bd_sf"/>
</dbReference>
<name>A0A9D2KUE3_9BACE</name>
<evidence type="ECO:0000313" key="2">
    <source>
        <dbReference type="EMBL" id="HJA84064.1"/>
    </source>
</evidence>
<gene>
    <name evidence="2" type="ORF">H9785_08865</name>
</gene>
<dbReference type="SMART" id="SM00347">
    <property type="entry name" value="HTH_MARR"/>
    <property type="match status" value="1"/>
</dbReference>
<dbReference type="GO" id="GO:0006950">
    <property type="term" value="P:response to stress"/>
    <property type="evidence" value="ECO:0007669"/>
    <property type="project" value="TreeGrafter"/>
</dbReference>
<dbReference type="Gene3D" id="1.10.10.10">
    <property type="entry name" value="Winged helix-like DNA-binding domain superfamily/Winged helix DNA-binding domain"/>
    <property type="match status" value="1"/>
</dbReference>
<dbReference type="Proteomes" id="UP000823860">
    <property type="component" value="Unassembled WGS sequence"/>
</dbReference>
<proteinExistence type="predicted"/>
<sequence length="122" mass="13733">MEKIQCICLMRDLMKVLAELEHQLEETHGVTLNEAMVLCSIGDETISAGNIITCTGMTPSHASKTIRSAEDKGLLTRRLGEQDKRQMYFGLTRKGKNCLKRIKEQGLEIPEWLASLLRTGQE</sequence>
<organism evidence="2 3">
    <name type="scientific">Candidatus Bacteroides intestinavium</name>
    <dbReference type="NCBI Taxonomy" id="2838469"/>
    <lineage>
        <taxon>Bacteria</taxon>
        <taxon>Pseudomonadati</taxon>
        <taxon>Bacteroidota</taxon>
        <taxon>Bacteroidia</taxon>
        <taxon>Bacteroidales</taxon>
        <taxon>Bacteroidaceae</taxon>
        <taxon>Bacteroides</taxon>
    </lineage>
</organism>
<accession>A0A9D2KUE3</accession>
<dbReference type="InterPro" id="IPR036388">
    <property type="entry name" value="WH-like_DNA-bd_sf"/>
</dbReference>
<dbReference type="Pfam" id="PF12802">
    <property type="entry name" value="MarR_2"/>
    <property type="match status" value="1"/>
</dbReference>
<dbReference type="InterPro" id="IPR039422">
    <property type="entry name" value="MarR/SlyA-like"/>
</dbReference>
<dbReference type="AlphaFoldDB" id="A0A9D2KUE3"/>
<dbReference type="PANTHER" id="PTHR33164:SF43">
    <property type="entry name" value="HTH-TYPE TRANSCRIPTIONAL REPRESSOR YETL"/>
    <property type="match status" value="1"/>
</dbReference>
<protein>
    <submittedName>
        <fullName evidence="2">MarR family transcriptional regulator</fullName>
    </submittedName>
</protein>
<reference evidence="2" key="2">
    <citation type="submission" date="2021-04" db="EMBL/GenBank/DDBJ databases">
        <authorList>
            <person name="Gilroy R."/>
        </authorList>
    </citation>
    <scope>NUCLEOTIDE SEQUENCE</scope>
    <source>
        <strain evidence="2">ChiHecec1B25-7008</strain>
    </source>
</reference>